<dbReference type="AlphaFoldDB" id="A0A4R2K5B9"/>
<name>A0A4R2K5B9_9PSEU</name>
<gene>
    <name evidence="2" type="ORF">EV192_101820</name>
</gene>
<dbReference type="Proteomes" id="UP000295680">
    <property type="component" value="Unassembled WGS sequence"/>
</dbReference>
<dbReference type="RefSeq" id="WP_341770838.1">
    <property type="nucleotide sequence ID" value="NZ_SLWS01000001.1"/>
</dbReference>
<comment type="caution">
    <text evidence="2">The sequence shown here is derived from an EMBL/GenBank/DDBJ whole genome shotgun (WGS) entry which is preliminary data.</text>
</comment>
<protein>
    <recommendedName>
        <fullName evidence="1">DUF8083 domain-containing protein</fullName>
    </recommendedName>
</protein>
<accession>A0A4R2K5B9</accession>
<dbReference type="InterPro" id="IPR058396">
    <property type="entry name" value="DUF8083"/>
</dbReference>
<reference evidence="2 3" key="1">
    <citation type="submission" date="2019-03" db="EMBL/GenBank/DDBJ databases">
        <title>Genomic Encyclopedia of Type Strains, Phase IV (KMG-IV): sequencing the most valuable type-strain genomes for metagenomic binning, comparative biology and taxonomic classification.</title>
        <authorList>
            <person name="Goeker M."/>
        </authorList>
    </citation>
    <scope>NUCLEOTIDE SEQUENCE [LARGE SCALE GENOMIC DNA]</scope>
    <source>
        <strain evidence="2 3">DSM 45934</strain>
    </source>
</reference>
<evidence type="ECO:0000313" key="2">
    <source>
        <dbReference type="EMBL" id="TCO65036.1"/>
    </source>
</evidence>
<sequence>MLGVPRPFVAYLRVYEPLSAFDSTLSDRLRNVIETGPLARSAAGDHEREMWFRSQLSVPPRLFPGESASGAPASRSVYDALVLNSKDVPGADPRRGPLVCPLDVMPRSAAALVGFLTTAHPSLREAAITASVDSVRARAARILSEQSSGAVHAVSTTWTVPLPWFVMFDSTHRRLVLATREAKERECSYRATMADARDRVAHAYELTIGTFGEQGPAKVLADTAGWLEHFDDDSAVELDYGGLVQLLDDEDLTADSSCEDVNAIVAALEAGDAEEVAERFERLREFWGELAIKERFN</sequence>
<dbReference type="Pfam" id="PF26312">
    <property type="entry name" value="DUF8083"/>
    <property type="match status" value="1"/>
</dbReference>
<feature type="domain" description="DUF8083" evidence="1">
    <location>
        <begin position="8"/>
        <end position="292"/>
    </location>
</feature>
<proteinExistence type="predicted"/>
<keyword evidence="3" id="KW-1185">Reference proteome</keyword>
<organism evidence="2 3">
    <name type="scientific">Actinocrispum wychmicini</name>
    <dbReference type="NCBI Taxonomy" id="1213861"/>
    <lineage>
        <taxon>Bacteria</taxon>
        <taxon>Bacillati</taxon>
        <taxon>Actinomycetota</taxon>
        <taxon>Actinomycetes</taxon>
        <taxon>Pseudonocardiales</taxon>
        <taxon>Pseudonocardiaceae</taxon>
        <taxon>Actinocrispum</taxon>
    </lineage>
</organism>
<evidence type="ECO:0000259" key="1">
    <source>
        <dbReference type="Pfam" id="PF26312"/>
    </source>
</evidence>
<evidence type="ECO:0000313" key="3">
    <source>
        <dbReference type="Proteomes" id="UP000295680"/>
    </source>
</evidence>
<dbReference type="EMBL" id="SLWS01000001">
    <property type="protein sequence ID" value="TCO65036.1"/>
    <property type="molecule type" value="Genomic_DNA"/>
</dbReference>